<reference evidence="1 2" key="1">
    <citation type="journal article" date="2019" name="Commun. Biol.">
        <title>The bagworm genome reveals a unique fibroin gene that provides high tensile strength.</title>
        <authorList>
            <person name="Kono N."/>
            <person name="Nakamura H."/>
            <person name="Ohtoshi R."/>
            <person name="Tomita M."/>
            <person name="Numata K."/>
            <person name="Arakawa K."/>
        </authorList>
    </citation>
    <scope>NUCLEOTIDE SEQUENCE [LARGE SCALE GENOMIC DNA]</scope>
</reference>
<comment type="caution">
    <text evidence="1">The sequence shown here is derived from an EMBL/GenBank/DDBJ whole genome shotgun (WGS) entry which is preliminary data.</text>
</comment>
<proteinExistence type="predicted"/>
<keyword evidence="2" id="KW-1185">Reference proteome</keyword>
<dbReference type="EMBL" id="BGZK01002255">
    <property type="protein sequence ID" value="GBP92262.1"/>
    <property type="molecule type" value="Genomic_DNA"/>
</dbReference>
<evidence type="ECO:0000313" key="1">
    <source>
        <dbReference type="EMBL" id="GBP92262.1"/>
    </source>
</evidence>
<name>A0A4C1ZXN1_EUMVA</name>
<protein>
    <submittedName>
        <fullName evidence="1">Uncharacterized protein</fullName>
    </submittedName>
</protein>
<sequence length="120" mass="13443">MDTRRLYAVTDVFPASRIEQDIKGRSAMEKKEGCTGNRSVSKKKSSFPLARYPIPLHRELRLQSESRVTTDSLANNISPARRDCGPIRRAAPGDLFSDCTLSNAPFRGYMRSLREPSAVL</sequence>
<organism evidence="1 2">
    <name type="scientific">Eumeta variegata</name>
    <name type="common">Bagworm moth</name>
    <name type="synonym">Eumeta japonica</name>
    <dbReference type="NCBI Taxonomy" id="151549"/>
    <lineage>
        <taxon>Eukaryota</taxon>
        <taxon>Metazoa</taxon>
        <taxon>Ecdysozoa</taxon>
        <taxon>Arthropoda</taxon>
        <taxon>Hexapoda</taxon>
        <taxon>Insecta</taxon>
        <taxon>Pterygota</taxon>
        <taxon>Neoptera</taxon>
        <taxon>Endopterygota</taxon>
        <taxon>Lepidoptera</taxon>
        <taxon>Glossata</taxon>
        <taxon>Ditrysia</taxon>
        <taxon>Tineoidea</taxon>
        <taxon>Psychidae</taxon>
        <taxon>Oiketicinae</taxon>
        <taxon>Eumeta</taxon>
    </lineage>
</organism>
<dbReference type="AlphaFoldDB" id="A0A4C1ZXN1"/>
<accession>A0A4C1ZXN1</accession>
<gene>
    <name evidence="1" type="ORF">EVAR_67030_1</name>
</gene>
<evidence type="ECO:0000313" key="2">
    <source>
        <dbReference type="Proteomes" id="UP000299102"/>
    </source>
</evidence>
<dbReference type="Proteomes" id="UP000299102">
    <property type="component" value="Unassembled WGS sequence"/>
</dbReference>